<accession>A0A1M6PHH5</accession>
<keyword evidence="3" id="KW-1185">Reference proteome</keyword>
<dbReference type="PANTHER" id="PTHR43415">
    <property type="entry name" value="SPERMIDINE N(1)-ACETYLTRANSFERASE"/>
    <property type="match status" value="1"/>
</dbReference>
<evidence type="ECO:0000259" key="1">
    <source>
        <dbReference type="PROSITE" id="PS51186"/>
    </source>
</evidence>
<protein>
    <submittedName>
        <fullName evidence="2">Protein N-acetyltransferase, RimJ/RimL family</fullName>
    </submittedName>
</protein>
<dbReference type="PROSITE" id="PS51186">
    <property type="entry name" value="GNAT"/>
    <property type="match status" value="1"/>
</dbReference>
<dbReference type="Gene3D" id="3.40.630.30">
    <property type="match status" value="1"/>
</dbReference>
<keyword evidence="2" id="KW-0808">Transferase</keyword>
<dbReference type="RefSeq" id="WP_110942558.1">
    <property type="nucleotide sequence ID" value="NZ_FQZV01000070.1"/>
</dbReference>
<dbReference type="InterPro" id="IPR016181">
    <property type="entry name" value="Acyl_CoA_acyltransferase"/>
</dbReference>
<evidence type="ECO:0000313" key="2">
    <source>
        <dbReference type="EMBL" id="SHK07391.1"/>
    </source>
</evidence>
<dbReference type="STRING" id="1121919.SAMN02745975_03582"/>
<organism evidence="2 3">
    <name type="scientific">Geosporobacter subterraneus DSM 17957</name>
    <dbReference type="NCBI Taxonomy" id="1121919"/>
    <lineage>
        <taxon>Bacteria</taxon>
        <taxon>Bacillati</taxon>
        <taxon>Bacillota</taxon>
        <taxon>Clostridia</taxon>
        <taxon>Peptostreptococcales</taxon>
        <taxon>Thermotaleaceae</taxon>
        <taxon>Geosporobacter</taxon>
    </lineage>
</organism>
<feature type="domain" description="N-acetyltransferase" evidence="1">
    <location>
        <begin position="11"/>
        <end position="173"/>
    </location>
</feature>
<dbReference type="Pfam" id="PF13302">
    <property type="entry name" value="Acetyltransf_3"/>
    <property type="match status" value="1"/>
</dbReference>
<proteinExistence type="predicted"/>
<dbReference type="AlphaFoldDB" id="A0A1M6PHH5"/>
<dbReference type="EMBL" id="FQZV01000070">
    <property type="protein sequence ID" value="SHK07391.1"/>
    <property type="molecule type" value="Genomic_DNA"/>
</dbReference>
<dbReference type="GO" id="GO:0016747">
    <property type="term" value="F:acyltransferase activity, transferring groups other than amino-acyl groups"/>
    <property type="evidence" value="ECO:0007669"/>
    <property type="project" value="InterPro"/>
</dbReference>
<dbReference type="Proteomes" id="UP000184536">
    <property type="component" value="Unassembled WGS sequence"/>
</dbReference>
<sequence length="193" mass="22094">MYFKKMVGRKCYLSPIDTEDYLKYTAWVNDMEVSIGMLFSSSQITADTEKSIMERLSKTNYNFAIVDLEKNELLGNVGFPSIDTVNGIAEVGIFIGNKDYWGKGYGTEAMQLILDFGFNILNLHSIYLKVFAYNKPAIECYKKAGFKEVGRLREAKQIAGRRYDEIYMDILAREFTSVYVGSLVNNRVKEKES</sequence>
<dbReference type="PANTHER" id="PTHR43415:SF3">
    <property type="entry name" value="GNAT-FAMILY ACETYLTRANSFERASE"/>
    <property type="match status" value="1"/>
</dbReference>
<gene>
    <name evidence="2" type="ORF">SAMN02745975_03582</name>
</gene>
<name>A0A1M6PHH5_9FIRM</name>
<evidence type="ECO:0000313" key="3">
    <source>
        <dbReference type="Proteomes" id="UP000184536"/>
    </source>
</evidence>
<dbReference type="InterPro" id="IPR000182">
    <property type="entry name" value="GNAT_dom"/>
</dbReference>
<dbReference type="SUPFAM" id="SSF55729">
    <property type="entry name" value="Acyl-CoA N-acyltransferases (Nat)"/>
    <property type="match status" value="1"/>
</dbReference>
<reference evidence="3" key="1">
    <citation type="submission" date="2016-11" db="EMBL/GenBank/DDBJ databases">
        <authorList>
            <person name="Varghese N."/>
            <person name="Submissions S."/>
        </authorList>
    </citation>
    <scope>NUCLEOTIDE SEQUENCE [LARGE SCALE GENOMIC DNA]</scope>
    <source>
        <strain evidence="3">DSM 17957</strain>
    </source>
</reference>
<dbReference type="OrthoDB" id="9795206at2"/>